<evidence type="ECO:0000313" key="2">
    <source>
        <dbReference type="Proteomes" id="UP001199469"/>
    </source>
</evidence>
<comment type="caution">
    <text evidence="1">The sequence shown here is derived from an EMBL/GenBank/DDBJ whole genome shotgun (WGS) entry which is preliminary data.</text>
</comment>
<dbReference type="Gene3D" id="2.160.10.10">
    <property type="entry name" value="Hexapeptide repeat proteins"/>
    <property type="match status" value="1"/>
</dbReference>
<keyword evidence="1" id="KW-0808">Transferase</keyword>
<dbReference type="InterPro" id="IPR011004">
    <property type="entry name" value="Trimer_LpxA-like_sf"/>
</dbReference>
<dbReference type="PANTHER" id="PTHR23416">
    <property type="entry name" value="SIALIC ACID SYNTHASE-RELATED"/>
    <property type="match status" value="1"/>
</dbReference>
<organism evidence="1 2">
    <name type="scientific">Actinomycetospora endophytica</name>
    <dbReference type="NCBI Taxonomy" id="2291215"/>
    <lineage>
        <taxon>Bacteria</taxon>
        <taxon>Bacillati</taxon>
        <taxon>Actinomycetota</taxon>
        <taxon>Actinomycetes</taxon>
        <taxon>Pseudonocardiales</taxon>
        <taxon>Pseudonocardiaceae</taxon>
        <taxon>Actinomycetospora</taxon>
    </lineage>
</organism>
<proteinExistence type="predicted"/>
<reference evidence="1 2" key="1">
    <citation type="submission" date="2021-11" db="EMBL/GenBank/DDBJ databases">
        <title>Draft genome sequence of Actinomycetospora sp. SF1 isolated from the rhizosphere soil.</title>
        <authorList>
            <person name="Duangmal K."/>
            <person name="Chantavorakit T."/>
        </authorList>
    </citation>
    <scope>NUCLEOTIDE SEQUENCE [LARGE SCALE GENOMIC DNA]</scope>
    <source>
        <strain evidence="1 2">TBRC 5722</strain>
    </source>
</reference>
<gene>
    <name evidence="1" type="ORF">LQ327_18710</name>
</gene>
<accession>A0ABS8PAY1</accession>
<dbReference type="CDD" id="cd04647">
    <property type="entry name" value="LbH_MAT_like"/>
    <property type="match status" value="1"/>
</dbReference>
<evidence type="ECO:0000313" key="1">
    <source>
        <dbReference type="EMBL" id="MCD2195405.1"/>
    </source>
</evidence>
<dbReference type="InterPro" id="IPR051159">
    <property type="entry name" value="Hexapeptide_acetyltransf"/>
</dbReference>
<keyword evidence="2" id="KW-1185">Reference proteome</keyword>
<dbReference type="SUPFAM" id="SSF51161">
    <property type="entry name" value="Trimeric LpxA-like enzymes"/>
    <property type="match status" value="1"/>
</dbReference>
<dbReference type="GO" id="GO:0016746">
    <property type="term" value="F:acyltransferase activity"/>
    <property type="evidence" value="ECO:0007669"/>
    <property type="project" value="UniProtKB-KW"/>
</dbReference>
<sequence>MSRWRDALFGEFRVSLPRTLAARRPTRITASRGFAVHHPERITLATPDARLRLGTHEFGFARGDQGGLLRVDGELELRGNVQVGVGAGWVIGENGRMSIGARTYFSPNTRVVAMNSISIGDDCAISWDVQLLDEDFHEVIVGGEIRSTSGPISIGNHVWIGSRATVLKGAVIPDDTAVAAGAVVSGRFTEPGTVLAGCPARPVRKNVVWT</sequence>
<name>A0ABS8PAY1_9PSEU</name>
<dbReference type="EMBL" id="JAJNDB010000004">
    <property type="protein sequence ID" value="MCD2195405.1"/>
    <property type="molecule type" value="Genomic_DNA"/>
</dbReference>
<dbReference type="Proteomes" id="UP001199469">
    <property type="component" value="Unassembled WGS sequence"/>
</dbReference>
<keyword evidence="1" id="KW-0012">Acyltransferase</keyword>
<dbReference type="RefSeq" id="WP_230736495.1">
    <property type="nucleotide sequence ID" value="NZ_JAJNDB010000004.1"/>
</dbReference>
<protein>
    <submittedName>
        <fullName evidence="1">Acyltransferase</fullName>
    </submittedName>
</protein>